<evidence type="ECO:0000313" key="3">
    <source>
        <dbReference type="Proteomes" id="UP000626109"/>
    </source>
</evidence>
<comment type="caution">
    <text evidence="2">The sequence shown here is derived from an EMBL/GenBank/DDBJ whole genome shotgun (WGS) entry which is preliminary data.</text>
</comment>
<keyword evidence="1" id="KW-0472">Membrane</keyword>
<feature type="transmembrane region" description="Helical" evidence="1">
    <location>
        <begin position="393"/>
        <end position="417"/>
    </location>
</feature>
<evidence type="ECO:0000313" key="2">
    <source>
        <dbReference type="EMBL" id="CAE8683029.1"/>
    </source>
</evidence>
<organism evidence="2 3">
    <name type="scientific">Polarella glacialis</name>
    <name type="common">Dinoflagellate</name>
    <dbReference type="NCBI Taxonomy" id="89957"/>
    <lineage>
        <taxon>Eukaryota</taxon>
        <taxon>Sar</taxon>
        <taxon>Alveolata</taxon>
        <taxon>Dinophyceae</taxon>
        <taxon>Suessiales</taxon>
        <taxon>Suessiaceae</taxon>
        <taxon>Polarella</taxon>
    </lineage>
</organism>
<dbReference type="EMBL" id="CAJNNW010026147">
    <property type="protein sequence ID" value="CAE8683029.1"/>
    <property type="molecule type" value="Genomic_DNA"/>
</dbReference>
<name>A0A813JU98_POLGL</name>
<dbReference type="Proteomes" id="UP000626109">
    <property type="component" value="Unassembled WGS sequence"/>
</dbReference>
<feature type="transmembrane region" description="Helical" evidence="1">
    <location>
        <begin position="37"/>
        <end position="56"/>
    </location>
</feature>
<gene>
    <name evidence="2" type="ORF">PGLA2088_LOCUS23251</name>
</gene>
<reference evidence="2" key="1">
    <citation type="submission" date="2021-02" db="EMBL/GenBank/DDBJ databases">
        <authorList>
            <person name="Dougan E. K."/>
            <person name="Rhodes N."/>
            <person name="Thang M."/>
            <person name="Chan C."/>
        </authorList>
    </citation>
    <scope>NUCLEOTIDE SEQUENCE</scope>
</reference>
<dbReference type="AlphaFoldDB" id="A0A813JU98"/>
<sequence>MTAMLSNGTLTCVWGRPARYDASPTTYCPAVGGFSSWFVPLLWYSIFLLTMALCIWRGRRLKRDARGELNHLSAVVSYLDCESAHYSDEHLWVWFAVVTLSCIFSLLARVAAQPPGRGLWEACVRDGDWDGHWGECAPGGLVELSSHILMIMVLLTFLAGLIDQGSLPRTRAPEKNIERGGAEMPDQRHHHTRFRYQTAVSKKILAWTHSKTGEMSAGRSGVAHHTHFTDPLTAVAMKMKALIRRQAHYILTGRAEKDSPLAHALKLPFLFLSWAAAVGLEGDFEPFGDEQALMPDFQPRLAGIMAELEHGPTHILRETEQLRQSMLGNPSEQEQIRSRERFARAVGETKKWNESLVAVEISSEYDFDKRLVRELQDAPDSLITMLKDRKIYLFFKGHTVLGALVGLVGFGMISLAAPLGDAYYSVGYLISQETQMTWIEDYCDHRKVGESPWFGVSAQGDLMFSRKFWPGSFLGVRLWVT</sequence>
<keyword evidence="1" id="KW-0812">Transmembrane</keyword>
<feature type="transmembrane region" description="Helical" evidence="1">
    <location>
        <begin position="91"/>
        <end position="112"/>
    </location>
</feature>
<feature type="transmembrane region" description="Helical" evidence="1">
    <location>
        <begin position="144"/>
        <end position="162"/>
    </location>
</feature>
<evidence type="ECO:0000256" key="1">
    <source>
        <dbReference type="SAM" id="Phobius"/>
    </source>
</evidence>
<keyword evidence="1" id="KW-1133">Transmembrane helix</keyword>
<proteinExistence type="predicted"/>
<protein>
    <submittedName>
        <fullName evidence="2">Uncharacterized protein</fullName>
    </submittedName>
</protein>
<accession>A0A813JU98</accession>